<evidence type="ECO:0000256" key="2">
    <source>
        <dbReference type="SAM" id="Phobius"/>
    </source>
</evidence>
<keyword evidence="2" id="KW-0472">Membrane</keyword>
<dbReference type="Proteomes" id="UP000717515">
    <property type="component" value="Unassembled WGS sequence"/>
</dbReference>
<evidence type="ECO:0000313" key="4">
    <source>
        <dbReference type="Proteomes" id="UP000717515"/>
    </source>
</evidence>
<feature type="region of interest" description="Disordered" evidence="1">
    <location>
        <begin position="374"/>
        <end position="397"/>
    </location>
</feature>
<keyword evidence="2" id="KW-0812">Transmembrane</keyword>
<feature type="region of interest" description="Disordered" evidence="1">
    <location>
        <begin position="1"/>
        <end position="47"/>
    </location>
</feature>
<feature type="transmembrane region" description="Helical" evidence="2">
    <location>
        <begin position="181"/>
        <end position="203"/>
    </location>
</feature>
<name>A0A9P8II11_MORAP</name>
<dbReference type="EMBL" id="JAIFTL010000001">
    <property type="protein sequence ID" value="KAG9327755.1"/>
    <property type="molecule type" value="Genomic_DNA"/>
</dbReference>
<proteinExistence type="predicted"/>
<sequence>MDSGKRVADLEWGEQEQEQRQEGANDSMGRQHQQEMDKQSCSSASGSEDVCGVSEGGAGSTHGLAANASSVISNHPTRKTFGAFFRASRCDKQCARDERYNTSERRPCPFKKGSRISQRWDQCTRLETIAQDVVVCFGLPSMALLPLFFVSAEARSYEVQPWWGGCRISSGSGHGDDRNRLLALEVLIIAMTLLGFLLACFAIQSFRKRGGLENTFKLADLTSPSSKVSRECKSTSTIGRHLALCLSLTSVLLLSRIVQLAETVYEFHTTATQHSAPATRDSSFSEGVRPSLFRLGDHDHGMLDVPIFFCLVVVSFLVLLWTQLVERVKSAFCRCFPSSAKDLQAMEDDDDEEISVRRRSFNSATTIPAQQHIRTTADARRSESRHEGGCSAAEASFSDHGQAVQSIDSERCPLESTTLGDSAAYGSSPGSTPLLPISKAFIQERIEQFSRNPSWPVSPVAQDGSSLIKASRCGRMMGQYLQQSRRTASQTDLGLGMSPLLPAGPFPTWSTSSNSFGSPLVQGGSLGVPRITVNGTEYDRDLEQLVKKTLVGQGDGRNELAGGHDDEEEEEEYGIETLYPVSLEELVCDDVDDVMAGCERGERAMEMALADSSEIRGIDMGSWSSLICQEDVDQPSSGCCQRNERGENQWPVDSLPVEMYTTAFHARLQGHPPSSKKNIIGSNSSMSYARTRPDPGVARDLPLPPAPRAAPPTLPRSPGP</sequence>
<gene>
    <name evidence="3" type="ORF">KVV02_000201</name>
</gene>
<feature type="compositionally biased region" description="Pro residues" evidence="1">
    <location>
        <begin position="702"/>
        <end position="720"/>
    </location>
</feature>
<comment type="caution">
    <text evidence="3">The sequence shown here is derived from an EMBL/GenBank/DDBJ whole genome shotgun (WGS) entry which is preliminary data.</text>
</comment>
<feature type="compositionally biased region" description="Low complexity" evidence="1">
    <location>
        <begin position="675"/>
        <end position="687"/>
    </location>
</feature>
<feature type="region of interest" description="Disordered" evidence="1">
    <location>
        <begin position="667"/>
        <end position="720"/>
    </location>
</feature>
<feature type="transmembrane region" description="Helical" evidence="2">
    <location>
        <begin position="133"/>
        <end position="152"/>
    </location>
</feature>
<evidence type="ECO:0000256" key="1">
    <source>
        <dbReference type="SAM" id="MobiDB-lite"/>
    </source>
</evidence>
<dbReference type="AlphaFoldDB" id="A0A9P8II11"/>
<keyword evidence="2" id="KW-1133">Transmembrane helix</keyword>
<organism evidence="3 4">
    <name type="scientific">Mortierella alpina</name>
    <name type="common">Oleaginous fungus</name>
    <name type="synonym">Mortierella renispora</name>
    <dbReference type="NCBI Taxonomy" id="64518"/>
    <lineage>
        <taxon>Eukaryota</taxon>
        <taxon>Fungi</taxon>
        <taxon>Fungi incertae sedis</taxon>
        <taxon>Mucoromycota</taxon>
        <taxon>Mortierellomycotina</taxon>
        <taxon>Mortierellomycetes</taxon>
        <taxon>Mortierellales</taxon>
        <taxon>Mortierellaceae</taxon>
        <taxon>Mortierella</taxon>
    </lineage>
</organism>
<feature type="compositionally biased region" description="Basic and acidic residues" evidence="1">
    <location>
        <begin position="375"/>
        <end position="388"/>
    </location>
</feature>
<evidence type="ECO:0000313" key="3">
    <source>
        <dbReference type="EMBL" id="KAG9327755.1"/>
    </source>
</evidence>
<reference evidence="3" key="1">
    <citation type="submission" date="2021-07" db="EMBL/GenBank/DDBJ databases">
        <title>Draft genome of Mortierella alpina, strain LL118, isolated from an aspen leaf litter sample.</title>
        <authorList>
            <person name="Yang S."/>
            <person name="Vinatzer B.A."/>
        </authorList>
    </citation>
    <scope>NUCLEOTIDE SEQUENCE</scope>
    <source>
        <strain evidence="3">LL118</strain>
    </source>
</reference>
<evidence type="ECO:0008006" key="5">
    <source>
        <dbReference type="Google" id="ProtNLM"/>
    </source>
</evidence>
<protein>
    <recommendedName>
        <fullName evidence="5">Transmembrane protein</fullName>
    </recommendedName>
</protein>
<accession>A0A9P8II11</accession>
<feature type="transmembrane region" description="Helical" evidence="2">
    <location>
        <begin position="303"/>
        <end position="324"/>
    </location>
</feature>